<dbReference type="GO" id="GO:0051301">
    <property type="term" value="P:cell division"/>
    <property type="evidence" value="ECO:0007669"/>
    <property type="project" value="InterPro"/>
</dbReference>
<comment type="caution">
    <text evidence="5">The sequence shown here is derived from an EMBL/GenBank/DDBJ whole genome shotgun (WGS) entry which is preliminary data.</text>
</comment>
<evidence type="ECO:0000256" key="3">
    <source>
        <dbReference type="ARBA" id="ARBA00047202"/>
    </source>
</evidence>
<dbReference type="InterPro" id="IPR042031">
    <property type="entry name" value="SKA1_MBD_sf"/>
</dbReference>
<dbReference type="Proteomes" id="UP000024635">
    <property type="component" value="Unassembled WGS sequence"/>
</dbReference>
<dbReference type="PANTHER" id="PTHR28573">
    <property type="entry name" value="SPINDLE AND KINETOCHORE-ASSOCIATED PROTEIN 1"/>
    <property type="match status" value="1"/>
</dbReference>
<comment type="similarity">
    <text evidence="1">Belongs to the SKA1 family.</text>
</comment>
<dbReference type="PANTHER" id="PTHR28573:SF1">
    <property type="entry name" value="SPINDLE AND KINETOCHORE-ASSOCIATED PROTEIN 1"/>
    <property type="match status" value="1"/>
</dbReference>
<evidence type="ECO:0000256" key="2">
    <source>
        <dbReference type="ARBA" id="ARBA00047182"/>
    </source>
</evidence>
<dbReference type="GO" id="GO:0005876">
    <property type="term" value="C:spindle microtubule"/>
    <property type="evidence" value="ECO:0007669"/>
    <property type="project" value="TreeGrafter"/>
</dbReference>
<dbReference type="GO" id="GO:0008017">
    <property type="term" value="F:microtubule binding"/>
    <property type="evidence" value="ECO:0007669"/>
    <property type="project" value="InterPro"/>
</dbReference>
<evidence type="ECO:0000256" key="1">
    <source>
        <dbReference type="ARBA" id="ARBA00006836"/>
    </source>
</evidence>
<accession>A0A016U0K1</accession>
<name>A0A016U0K1_9BILA</name>
<dbReference type="GO" id="GO:0031110">
    <property type="term" value="P:regulation of microtubule polymerization or depolymerization"/>
    <property type="evidence" value="ECO:0007669"/>
    <property type="project" value="TreeGrafter"/>
</dbReference>
<keyword evidence="6" id="KW-1185">Reference proteome</keyword>
<feature type="region of interest" description="Disordered" evidence="4">
    <location>
        <begin position="121"/>
        <end position="141"/>
    </location>
</feature>
<dbReference type="GO" id="GO:0007059">
    <property type="term" value="P:chromosome segregation"/>
    <property type="evidence" value="ECO:0007669"/>
    <property type="project" value="InterPro"/>
</dbReference>
<dbReference type="STRING" id="53326.A0A016U0K1"/>
<dbReference type="EMBL" id="JARK01001403">
    <property type="protein sequence ID" value="EYC08138.1"/>
    <property type="molecule type" value="Genomic_DNA"/>
</dbReference>
<dbReference type="GO" id="GO:0072686">
    <property type="term" value="C:mitotic spindle"/>
    <property type="evidence" value="ECO:0007669"/>
    <property type="project" value="TreeGrafter"/>
</dbReference>
<dbReference type="InterPro" id="IPR009829">
    <property type="entry name" value="SKA1"/>
</dbReference>
<evidence type="ECO:0000256" key="4">
    <source>
        <dbReference type="SAM" id="MobiDB-lite"/>
    </source>
</evidence>
<protein>
    <recommendedName>
        <fullName evidence="2">SKA complex subunit 1</fullName>
    </recommendedName>
    <alternativeName>
        <fullName evidence="3">Spindle and kinetochore-associated protein 1</fullName>
    </alternativeName>
</protein>
<evidence type="ECO:0000313" key="5">
    <source>
        <dbReference type="EMBL" id="EYC08138.1"/>
    </source>
</evidence>
<dbReference type="AlphaFoldDB" id="A0A016U0K1"/>
<gene>
    <name evidence="5" type="primary">Acey_s0067.g136</name>
    <name evidence="5" type="ORF">Y032_0067g136</name>
</gene>
<dbReference type="Pfam" id="PF07160">
    <property type="entry name" value="SKA1"/>
    <property type="match status" value="1"/>
</dbReference>
<dbReference type="Gene3D" id="1.10.10.1890">
    <property type="entry name" value="Ska1 microtubule binding domain-like"/>
    <property type="match status" value="1"/>
</dbReference>
<proteinExistence type="inferred from homology"/>
<reference evidence="6" key="1">
    <citation type="journal article" date="2015" name="Nat. Genet.">
        <title>The genome and transcriptome of the zoonotic hookworm Ancylostoma ceylanicum identify infection-specific gene families.</title>
        <authorList>
            <person name="Schwarz E.M."/>
            <person name="Hu Y."/>
            <person name="Antoshechkin I."/>
            <person name="Miller M.M."/>
            <person name="Sternberg P.W."/>
            <person name="Aroian R.V."/>
        </authorList>
    </citation>
    <scope>NUCLEOTIDE SEQUENCE</scope>
    <source>
        <strain evidence="6">HY135</strain>
    </source>
</reference>
<organism evidence="5 6">
    <name type="scientific">Ancylostoma ceylanicum</name>
    <dbReference type="NCBI Taxonomy" id="53326"/>
    <lineage>
        <taxon>Eukaryota</taxon>
        <taxon>Metazoa</taxon>
        <taxon>Ecdysozoa</taxon>
        <taxon>Nematoda</taxon>
        <taxon>Chromadorea</taxon>
        <taxon>Rhabditida</taxon>
        <taxon>Rhabditina</taxon>
        <taxon>Rhabditomorpha</taxon>
        <taxon>Strongyloidea</taxon>
        <taxon>Ancylostomatidae</taxon>
        <taxon>Ancylostomatinae</taxon>
        <taxon>Ancylostoma</taxon>
    </lineage>
</organism>
<evidence type="ECO:0000313" key="6">
    <source>
        <dbReference type="Proteomes" id="UP000024635"/>
    </source>
</evidence>
<dbReference type="GO" id="GO:0000940">
    <property type="term" value="C:outer kinetochore"/>
    <property type="evidence" value="ECO:0007669"/>
    <property type="project" value="TreeGrafter"/>
</dbReference>
<sequence>MRSSDSVAVMSDHIIVPISEEHVEPILNRKNQVVSQVESILPAAKVEKGTRSFNEKLALLQQIIRDCTILNVELREMSPLEHVFLGIGNVMRNENILVDYPRRASQEIPAKPTCLEAEVTRPAPSNNAQPNNPPDTSEEPKTAANNILLPVSAAEFEEIPKYMRGRMTCAELNEIVTKLDEFLTQKRRLLNAPFKKLSMKDKDQVSKWKEQETALTAGKLFCQEADVKTSLTDRGRTLFRSAIPCLRHVRRIKEVRIKGQVFFLPY</sequence>
<dbReference type="OrthoDB" id="5962at2759"/>
<dbReference type="GO" id="GO:0000278">
    <property type="term" value="P:mitotic cell cycle"/>
    <property type="evidence" value="ECO:0007669"/>
    <property type="project" value="TreeGrafter"/>
</dbReference>